<reference evidence="16 17" key="1">
    <citation type="journal article" date="2015" name="Proc. Natl. Acad. Sci. U.S.A.">
        <title>The resurrection genome of Boea hygrometrica: A blueprint for survival of dehydration.</title>
        <authorList>
            <person name="Xiao L."/>
            <person name="Yang G."/>
            <person name="Zhang L."/>
            <person name="Yang X."/>
            <person name="Zhao S."/>
            <person name="Ji Z."/>
            <person name="Zhou Q."/>
            <person name="Hu M."/>
            <person name="Wang Y."/>
            <person name="Chen M."/>
            <person name="Xu Y."/>
            <person name="Jin H."/>
            <person name="Xiao X."/>
            <person name="Hu G."/>
            <person name="Bao F."/>
            <person name="Hu Y."/>
            <person name="Wan P."/>
            <person name="Li L."/>
            <person name="Deng X."/>
            <person name="Kuang T."/>
            <person name="Xiang C."/>
            <person name="Zhu J.K."/>
            <person name="Oliver M.J."/>
            <person name="He Y."/>
        </authorList>
    </citation>
    <scope>NUCLEOTIDE SEQUENCE [LARGE SCALE GENOMIC DNA]</scope>
    <source>
        <strain evidence="17">cv. XS01</strain>
    </source>
</reference>
<evidence type="ECO:0000256" key="2">
    <source>
        <dbReference type="ARBA" id="ARBA00007577"/>
    </source>
</evidence>
<dbReference type="CDD" id="cd18577">
    <property type="entry name" value="ABC_6TM_Pgp_ABCB1_D1_like"/>
    <property type="match status" value="1"/>
</dbReference>
<keyword evidence="9 13" id="KW-0472">Membrane</keyword>
<evidence type="ECO:0000256" key="10">
    <source>
        <dbReference type="ARBA" id="ARBA00023180"/>
    </source>
</evidence>
<dbReference type="PROSITE" id="PS00211">
    <property type="entry name" value="ABC_TRANSPORTER_1"/>
    <property type="match status" value="2"/>
</dbReference>
<feature type="transmembrane region" description="Helical" evidence="13">
    <location>
        <begin position="1123"/>
        <end position="1145"/>
    </location>
</feature>
<protein>
    <submittedName>
        <fullName evidence="16">ABC transporter B family member 19-like</fullName>
    </submittedName>
</protein>
<feature type="transmembrane region" description="Helical" evidence="13">
    <location>
        <begin position="1201"/>
        <end position="1224"/>
    </location>
</feature>
<evidence type="ECO:0000256" key="9">
    <source>
        <dbReference type="ARBA" id="ARBA00023136"/>
    </source>
</evidence>
<evidence type="ECO:0000256" key="3">
    <source>
        <dbReference type="ARBA" id="ARBA00022448"/>
    </source>
</evidence>
<evidence type="ECO:0000259" key="14">
    <source>
        <dbReference type="PROSITE" id="PS50893"/>
    </source>
</evidence>
<dbReference type="PROSITE" id="PS50929">
    <property type="entry name" value="ABC_TM1F"/>
    <property type="match status" value="2"/>
</dbReference>
<dbReference type="OrthoDB" id="6500128at2759"/>
<feature type="transmembrane region" description="Helical" evidence="13">
    <location>
        <begin position="973"/>
        <end position="996"/>
    </location>
</feature>
<name>A0A2Z7DFV8_9LAMI</name>
<dbReference type="Proteomes" id="UP000250235">
    <property type="component" value="Unassembled WGS sequence"/>
</dbReference>
<keyword evidence="7" id="KW-0067">ATP-binding</keyword>
<feature type="transmembrane region" description="Helical" evidence="13">
    <location>
        <begin position="458"/>
        <end position="477"/>
    </location>
</feature>
<keyword evidence="3" id="KW-0813">Transport</keyword>
<keyword evidence="5" id="KW-0677">Repeat</keyword>
<feature type="domain" description="ABC transporter" evidence="14">
    <location>
        <begin position="660"/>
        <end position="896"/>
    </location>
</feature>
<evidence type="ECO:0000256" key="13">
    <source>
        <dbReference type="SAM" id="Phobius"/>
    </source>
</evidence>
<dbReference type="FunFam" id="3.40.50.300:FF:000205">
    <property type="entry name" value="ABC transporter B family member 4"/>
    <property type="match status" value="1"/>
</dbReference>
<feature type="transmembrane region" description="Helical" evidence="13">
    <location>
        <begin position="1097"/>
        <end position="1117"/>
    </location>
</feature>
<dbReference type="GO" id="GO:0005743">
    <property type="term" value="C:mitochondrial inner membrane"/>
    <property type="evidence" value="ECO:0007669"/>
    <property type="project" value="TreeGrafter"/>
</dbReference>
<dbReference type="GO" id="GO:0015421">
    <property type="term" value="F:ABC-type oligopeptide transporter activity"/>
    <property type="evidence" value="ECO:0007669"/>
    <property type="project" value="TreeGrafter"/>
</dbReference>
<dbReference type="SUPFAM" id="SSF52540">
    <property type="entry name" value="P-loop containing nucleoside triphosphate hydrolases"/>
    <property type="match status" value="2"/>
</dbReference>
<dbReference type="CDD" id="cd18578">
    <property type="entry name" value="ABC_6TM_Pgp_ABCB1_D2_like"/>
    <property type="match status" value="1"/>
</dbReference>
<feature type="region of interest" description="Disordered" evidence="12">
    <location>
        <begin position="44"/>
        <end position="65"/>
    </location>
</feature>
<dbReference type="FunFam" id="1.20.1560.10:FF:000155">
    <property type="entry name" value="ATP-binding cassette transporter, subfamily B, member 2, group MDR/PGP protein PpABCB2"/>
    <property type="match status" value="1"/>
</dbReference>
<feature type="transmembrane region" description="Helical" evidence="13">
    <location>
        <begin position="331"/>
        <end position="351"/>
    </location>
</feature>
<dbReference type="Gene3D" id="3.40.50.300">
    <property type="entry name" value="P-loop containing nucleotide triphosphate hydrolases"/>
    <property type="match status" value="2"/>
</dbReference>
<evidence type="ECO:0000256" key="1">
    <source>
        <dbReference type="ARBA" id="ARBA00004651"/>
    </source>
</evidence>
<feature type="domain" description="ABC transporter" evidence="14">
    <location>
        <begin position="1299"/>
        <end position="1535"/>
    </location>
</feature>
<evidence type="ECO:0000313" key="17">
    <source>
        <dbReference type="Proteomes" id="UP000250235"/>
    </source>
</evidence>
<feature type="domain" description="ABC transmembrane type-1" evidence="15">
    <location>
        <begin position="335"/>
        <end position="625"/>
    </location>
</feature>
<evidence type="ECO:0000256" key="4">
    <source>
        <dbReference type="ARBA" id="ARBA00022692"/>
    </source>
</evidence>
<dbReference type="PANTHER" id="PTHR43394">
    <property type="entry name" value="ATP-DEPENDENT PERMEASE MDL1, MITOCHONDRIAL"/>
    <property type="match status" value="1"/>
</dbReference>
<dbReference type="InterPro" id="IPR003439">
    <property type="entry name" value="ABC_transporter-like_ATP-bd"/>
</dbReference>
<keyword evidence="6" id="KW-0547">Nucleotide-binding</keyword>
<feature type="domain" description="ABC transmembrane type-1" evidence="15">
    <location>
        <begin position="977"/>
        <end position="1263"/>
    </location>
</feature>
<sequence length="1545" mass="169627">MADHSFEFENSVVTNFRGRRRHTTPETSQHLSISFSSSSSHLISQYRTQHRRRNQTRTTPFATDDDRSWQGELSWQFEPTGWLDNSNLGAVLSPWSASATTAPSNGHSSFSMRSASDYYLSHTYGGLPNFTNKYHENFYSAYDPLPSGRLELQSYTARENNANSIFEQSHTSGEHTGHGKSPFLSAIKEGSTGNHGPSVDEDDLSTTGYGILHDVDSQVRMIEAYRNLKQNQDPRWFSVSHAYIDENAKNDHYVGRNSDKNLKIADNSTYENSHYPYSQRQSPYNHNYRVDDGYSDLNAALEEDDDGEEEAVTPKSVGLFSLFRYTTKFDLVLIFFGSLGAFVNGGSLPWYSFLFGRFVNNLATGQDGISKDQMMKEVDKVCLLMTGLAALVMVGAYLEITCWRIVGERSAHKIRTEYLRAVLRQDIGYFDTEMSTSDIMHGISSDVAQIQEVMAEKMAHFVHHIFTFISGYVVGLFKSWRVSLVVFAVTPLMMFCGIAYKAVYGGLTMKEQASYRSAGSIAEQAISSIRTVISFVAEDSLTEKYANFLQRAMPLGAKLGFAKGVGVGVIYLVTYATWALAFWYGSILVSKGQLSGGAAIACFFGVNVGGRGFALALSYFAQFSQGTVAAGRLFQVIDNIPVIDAYSPEGRRPTTMHGKIEFRDVSFAYPSRPTVPILRSLNLVIPPAKTLALVGASGGGKSTVFSLIERFYDPNHGVVTMDGYDLKSLQVRWLRNQIGMVGQEPVLFAATIFENVMMGKENATKKEVITACMAANAHNFISGLPQGYDTEVGDRGTQLSGGQKQRVALARAMIKDPKILLLDEATSALDPESEVVVQKAIDKISMGRTTIVIAHRMATVKNAHSIVVLDNGHVIEIGNHNQLMEKSGAYFDLVNLASQGISHSVANQNYQQNSDSSMPEISVGDASRLKEANELSNSKYLTSMKENKQAEQKGEDQQSYRLLDVCKLQKPEAVMLILGLLLGMNAGAILSIFPLVLGQALKVYFLKNIHELKREVGYLCLVLVGLGFGCILTMTGQQGLCGWAGTKLTTRVRNSLFKAILRQEPGWFDFSENSTGILVSRLSIDCISFRAVLGDRISVLLMGLTAAGVGLGISFYLQWRLTLLAAALTPLTLGASYLTLVINIGSKLDNSSYVRASTIASGAVSNIRTVTTFGTQEQIVQSFDEALSKPKKLSVERSQMLGLILGLTQGAMYGAYTLTLYYGAYLVKQDITNFGVVYKIFLILVLSSFSVGQLAGLAPDTSAAVTAIPAVFDILNRNPEIADDKRSGKKIERSKPFDIEFKKVTFAYPSRPDVIVLKHFSLKIRGGTMVALVGGSGSGKSTVVWMIQRFYDPARGKVLMGEVDLRELDLKWLRRQIALVGQEPTLFSGSIRENIAFGNPSATCAEIETAAREAYIHKFICSLPQGYETEVGQSGVQLSGGQKQRIAIARAILKKSKILLLDEASSALDLESEKHVQNALKKASKRATTIVVAHRLSTVREADFIAVLREGAVAEYGSHDTLMSAPLDGIYSSLVRAETEAMAFA</sequence>
<keyword evidence="10" id="KW-0325">Glycoprotein</keyword>
<organism evidence="16 17">
    <name type="scientific">Dorcoceras hygrometricum</name>
    <dbReference type="NCBI Taxonomy" id="472368"/>
    <lineage>
        <taxon>Eukaryota</taxon>
        <taxon>Viridiplantae</taxon>
        <taxon>Streptophyta</taxon>
        <taxon>Embryophyta</taxon>
        <taxon>Tracheophyta</taxon>
        <taxon>Spermatophyta</taxon>
        <taxon>Magnoliopsida</taxon>
        <taxon>eudicotyledons</taxon>
        <taxon>Gunneridae</taxon>
        <taxon>Pentapetalae</taxon>
        <taxon>asterids</taxon>
        <taxon>lamiids</taxon>
        <taxon>Lamiales</taxon>
        <taxon>Gesneriaceae</taxon>
        <taxon>Didymocarpoideae</taxon>
        <taxon>Trichosporeae</taxon>
        <taxon>Loxocarpinae</taxon>
        <taxon>Dorcoceras</taxon>
    </lineage>
</organism>
<evidence type="ECO:0000256" key="12">
    <source>
        <dbReference type="SAM" id="MobiDB-lite"/>
    </source>
</evidence>
<evidence type="ECO:0000256" key="11">
    <source>
        <dbReference type="ARBA" id="ARBA00062948"/>
    </source>
</evidence>
<gene>
    <name evidence="16" type="ORF">F511_18625</name>
</gene>
<dbReference type="InterPro" id="IPR036640">
    <property type="entry name" value="ABC1_TM_sf"/>
</dbReference>
<feature type="transmembrane region" description="Helical" evidence="13">
    <location>
        <begin position="483"/>
        <end position="503"/>
    </location>
</feature>
<comment type="subcellular location">
    <subcellularLocation>
        <location evidence="1">Cell membrane</location>
        <topology evidence="1">Multi-pass membrane protein</topology>
    </subcellularLocation>
</comment>
<feature type="region of interest" description="Disordered" evidence="12">
    <location>
        <begin position="17"/>
        <end position="36"/>
    </location>
</feature>
<dbReference type="PROSITE" id="PS50893">
    <property type="entry name" value="ABC_TRANSPORTER_2"/>
    <property type="match status" value="2"/>
</dbReference>
<feature type="transmembrane region" description="Helical" evidence="13">
    <location>
        <begin position="596"/>
        <end position="617"/>
    </location>
</feature>
<dbReference type="GO" id="GO:0005524">
    <property type="term" value="F:ATP binding"/>
    <property type="evidence" value="ECO:0007669"/>
    <property type="project" value="UniProtKB-KW"/>
</dbReference>
<dbReference type="Gene3D" id="1.20.1560.10">
    <property type="entry name" value="ABC transporter type 1, transmembrane domain"/>
    <property type="match status" value="1"/>
</dbReference>
<dbReference type="InterPro" id="IPR003593">
    <property type="entry name" value="AAA+_ATPase"/>
</dbReference>
<feature type="transmembrane region" description="Helical" evidence="13">
    <location>
        <begin position="1236"/>
        <end position="1258"/>
    </location>
</feature>
<dbReference type="InterPro" id="IPR011527">
    <property type="entry name" value="ABC1_TM_dom"/>
</dbReference>
<keyword evidence="4 13" id="KW-0812">Transmembrane</keyword>
<dbReference type="GO" id="GO:0005886">
    <property type="term" value="C:plasma membrane"/>
    <property type="evidence" value="ECO:0007669"/>
    <property type="project" value="UniProtKB-SubCell"/>
</dbReference>
<dbReference type="FunFam" id="3.40.50.300:FF:000066">
    <property type="entry name" value="ABC transporter B family member 1"/>
    <property type="match status" value="1"/>
</dbReference>
<keyword evidence="17" id="KW-1185">Reference proteome</keyword>
<dbReference type="Pfam" id="PF00005">
    <property type="entry name" value="ABC_tran"/>
    <property type="match status" value="2"/>
</dbReference>
<accession>A0A2Z7DFV8</accession>
<evidence type="ECO:0000259" key="15">
    <source>
        <dbReference type="PROSITE" id="PS50929"/>
    </source>
</evidence>
<evidence type="ECO:0000256" key="5">
    <source>
        <dbReference type="ARBA" id="ARBA00022737"/>
    </source>
</evidence>
<evidence type="ECO:0000256" key="8">
    <source>
        <dbReference type="ARBA" id="ARBA00022989"/>
    </source>
</evidence>
<evidence type="ECO:0000256" key="6">
    <source>
        <dbReference type="ARBA" id="ARBA00022741"/>
    </source>
</evidence>
<dbReference type="SMART" id="SM00382">
    <property type="entry name" value="AAA"/>
    <property type="match status" value="2"/>
</dbReference>
<evidence type="ECO:0000256" key="7">
    <source>
        <dbReference type="ARBA" id="ARBA00022840"/>
    </source>
</evidence>
<dbReference type="EMBL" id="KQ986333">
    <property type="protein sequence ID" value="KZV58788.1"/>
    <property type="molecule type" value="Genomic_DNA"/>
</dbReference>
<dbReference type="PANTHER" id="PTHR43394:SF11">
    <property type="entry name" value="ATP-BINDING CASSETTE TRANSPORTER"/>
    <property type="match status" value="1"/>
</dbReference>
<dbReference type="InterPro" id="IPR039421">
    <property type="entry name" value="Type_1_exporter"/>
</dbReference>
<comment type="subunit">
    <text evidence="11">Interacts with 1-naphthylphthalamic acid (NPA).</text>
</comment>
<dbReference type="SUPFAM" id="SSF90123">
    <property type="entry name" value="ABC transporter transmembrane region"/>
    <property type="match status" value="2"/>
</dbReference>
<proteinExistence type="inferred from homology"/>
<feature type="transmembrane region" description="Helical" evidence="13">
    <location>
        <begin position="383"/>
        <end position="406"/>
    </location>
</feature>
<comment type="similarity">
    <text evidence="2">Belongs to the ABC transporter superfamily. ABCB family. Multidrug resistance exporter (TC 3.A.1.201) subfamily.</text>
</comment>
<dbReference type="GO" id="GO:0090374">
    <property type="term" value="P:oligopeptide export from mitochondrion"/>
    <property type="evidence" value="ECO:0007669"/>
    <property type="project" value="TreeGrafter"/>
</dbReference>
<dbReference type="Pfam" id="PF00664">
    <property type="entry name" value="ABC_membrane"/>
    <property type="match status" value="2"/>
</dbReference>
<dbReference type="CDD" id="cd03249">
    <property type="entry name" value="ABC_MTABC3_MDL1_MDL2"/>
    <property type="match status" value="2"/>
</dbReference>
<feature type="transmembrane region" description="Helical" evidence="13">
    <location>
        <begin position="1016"/>
        <end position="1034"/>
    </location>
</feature>
<dbReference type="InterPro" id="IPR027417">
    <property type="entry name" value="P-loop_NTPase"/>
</dbReference>
<dbReference type="GO" id="GO:0016887">
    <property type="term" value="F:ATP hydrolysis activity"/>
    <property type="evidence" value="ECO:0007669"/>
    <property type="project" value="InterPro"/>
</dbReference>
<feature type="transmembrane region" description="Helical" evidence="13">
    <location>
        <begin position="561"/>
        <end position="584"/>
    </location>
</feature>
<dbReference type="InterPro" id="IPR017871">
    <property type="entry name" value="ABC_transporter-like_CS"/>
</dbReference>
<keyword evidence="8 13" id="KW-1133">Transmembrane helix</keyword>
<evidence type="ECO:0000313" key="16">
    <source>
        <dbReference type="EMBL" id="KZV58788.1"/>
    </source>
</evidence>